<dbReference type="Proteomes" id="UP000799302">
    <property type="component" value="Unassembled WGS sequence"/>
</dbReference>
<evidence type="ECO:0000313" key="1">
    <source>
        <dbReference type="EMBL" id="KAF2672981.1"/>
    </source>
</evidence>
<organism evidence="1 2">
    <name type="scientific">Microthyrium microscopicum</name>
    <dbReference type="NCBI Taxonomy" id="703497"/>
    <lineage>
        <taxon>Eukaryota</taxon>
        <taxon>Fungi</taxon>
        <taxon>Dikarya</taxon>
        <taxon>Ascomycota</taxon>
        <taxon>Pezizomycotina</taxon>
        <taxon>Dothideomycetes</taxon>
        <taxon>Dothideomycetes incertae sedis</taxon>
        <taxon>Microthyriales</taxon>
        <taxon>Microthyriaceae</taxon>
        <taxon>Microthyrium</taxon>
    </lineage>
</organism>
<name>A0A6A6UNA4_9PEZI</name>
<dbReference type="EMBL" id="MU004231">
    <property type="protein sequence ID" value="KAF2672981.1"/>
    <property type="molecule type" value="Genomic_DNA"/>
</dbReference>
<dbReference type="AlphaFoldDB" id="A0A6A6UNA4"/>
<reference evidence="1" key="1">
    <citation type="journal article" date="2020" name="Stud. Mycol.">
        <title>101 Dothideomycetes genomes: a test case for predicting lifestyles and emergence of pathogens.</title>
        <authorList>
            <person name="Haridas S."/>
            <person name="Albert R."/>
            <person name="Binder M."/>
            <person name="Bloem J."/>
            <person name="Labutti K."/>
            <person name="Salamov A."/>
            <person name="Andreopoulos B."/>
            <person name="Baker S."/>
            <person name="Barry K."/>
            <person name="Bills G."/>
            <person name="Bluhm B."/>
            <person name="Cannon C."/>
            <person name="Castanera R."/>
            <person name="Culley D."/>
            <person name="Daum C."/>
            <person name="Ezra D."/>
            <person name="Gonzalez J."/>
            <person name="Henrissat B."/>
            <person name="Kuo A."/>
            <person name="Liang C."/>
            <person name="Lipzen A."/>
            <person name="Lutzoni F."/>
            <person name="Magnuson J."/>
            <person name="Mondo S."/>
            <person name="Nolan M."/>
            <person name="Ohm R."/>
            <person name="Pangilinan J."/>
            <person name="Park H.-J."/>
            <person name="Ramirez L."/>
            <person name="Alfaro M."/>
            <person name="Sun H."/>
            <person name="Tritt A."/>
            <person name="Yoshinaga Y."/>
            <person name="Zwiers L.-H."/>
            <person name="Turgeon B."/>
            <person name="Goodwin S."/>
            <person name="Spatafora J."/>
            <person name="Crous P."/>
            <person name="Grigoriev I."/>
        </authorList>
    </citation>
    <scope>NUCLEOTIDE SEQUENCE</scope>
    <source>
        <strain evidence="1">CBS 115976</strain>
    </source>
</reference>
<evidence type="ECO:0000313" key="2">
    <source>
        <dbReference type="Proteomes" id="UP000799302"/>
    </source>
</evidence>
<keyword evidence="2" id="KW-1185">Reference proteome</keyword>
<proteinExistence type="predicted"/>
<accession>A0A6A6UNA4</accession>
<sequence length="149" mass="16796">MGVIEAKFDDDDKYDDNDTSDILSGSQHSSIQRERIVCLTCLMGWLYSSSSVAPSSSFLPYEVEHANQCFEVAQALLKIYHRGALVLKPSSCRPFYAVSLLPNFLHHRNFPLSSQLATVTLFNCHKLLHRQSLQSLLQSTQLPGPRTRI</sequence>
<gene>
    <name evidence="1" type="ORF">BT63DRAFT_141580</name>
</gene>
<protein>
    <submittedName>
        <fullName evidence="1">Uncharacterized protein</fullName>
    </submittedName>
</protein>